<proteinExistence type="predicted"/>
<sequence length="120" mass="14439">MEYRNTKNKKKNLLCLTYVENIFSRRISEIVKNKDRKNHYAKQSFSLRFARNLMAALHERMHKYEHRLVWHLFMLFLGSTYNFSKLKNPHARHNNVTINLDDKLVQVFGPQRSGGEHHQN</sequence>
<gene>
    <name evidence="1" type="ORF">HID58_074453</name>
</gene>
<comment type="caution">
    <text evidence="1">The sequence shown here is derived from an EMBL/GenBank/DDBJ whole genome shotgun (WGS) entry which is preliminary data.</text>
</comment>
<accession>A0ABQ7YJW0</accession>
<keyword evidence="2" id="KW-1185">Reference proteome</keyword>
<dbReference type="EMBL" id="JAGKQM010000017">
    <property type="protein sequence ID" value="KAH0867431.1"/>
    <property type="molecule type" value="Genomic_DNA"/>
</dbReference>
<protein>
    <submittedName>
        <fullName evidence="1">Uncharacterized protein</fullName>
    </submittedName>
</protein>
<organism evidence="1 2">
    <name type="scientific">Brassica napus</name>
    <name type="common">Rape</name>
    <dbReference type="NCBI Taxonomy" id="3708"/>
    <lineage>
        <taxon>Eukaryota</taxon>
        <taxon>Viridiplantae</taxon>
        <taxon>Streptophyta</taxon>
        <taxon>Embryophyta</taxon>
        <taxon>Tracheophyta</taxon>
        <taxon>Spermatophyta</taxon>
        <taxon>Magnoliopsida</taxon>
        <taxon>eudicotyledons</taxon>
        <taxon>Gunneridae</taxon>
        <taxon>Pentapetalae</taxon>
        <taxon>rosids</taxon>
        <taxon>malvids</taxon>
        <taxon>Brassicales</taxon>
        <taxon>Brassicaceae</taxon>
        <taxon>Brassiceae</taxon>
        <taxon>Brassica</taxon>
    </lineage>
</organism>
<dbReference type="Proteomes" id="UP000824890">
    <property type="component" value="Unassembled WGS sequence"/>
</dbReference>
<name>A0ABQ7YJW0_BRANA</name>
<reference evidence="1 2" key="1">
    <citation type="submission" date="2021-05" db="EMBL/GenBank/DDBJ databases">
        <title>Genome Assembly of Synthetic Allotetraploid Brassica napus Reveals Homoeologous Exchanges between Subgenomes.</title>
        <authorList>
            <person name="Davis J.T."/>
        </authorList>
    </citation>
    <scope>NUCLEOTIDE SEQUENCE [LARGE SCALE GENOMIC DNA]</scope>
    <source>
        <strain evidence="2">cv. Da-Ae</strain>
        <tissue evidence="1">Seedling</tissue>
    </source>
</reference>
<evidence type="ECO:0000313" key="2">
    <source>
        <dbReference type="Proteomes" id="UP000824890"/>
    </source>
</evidence>
<evidence type="ECO:0000313" key="1">
    <source>
        <dbReference type="EMBL" id="KAH0867431.1"/>
    </source>
</evidence>